<dbReference type="InterPro" id="IPR027417">
    <property type="entry name" value="P-loop_NTPase"/>
</dbReference>
<dbReference type="PANTHER" id="PTHR42798:SF7">
    <property type="entry name" value="ALPHA-D-RIBOSE 1-METHYLPHOSPHONATE 5-TRIPHOSPHATE SYNTHASE SUBUNIT PHNL"/>
    <property type="match status" value="1"/>
</dbReference>
<gene>
    <name evidence="3" type="ORF">LEA_08666</name>
</gene>
<dbReference type="AlphaFoldDB" id="K1T6F8"/>
<dbReference type="Pfam" id="PF00005">
    <property type="entry name" value="ABC_tran"/>
    <property type="match status" value="1"/>
</dbReference>
<proteinExistence type="inferred from homology"/>
<protein>
    <submittedName>
        <fullName evidence="3">ABC-type antimicrobial peptide transport system, ATPase component</fullName>
    </submittedName>
</protein>
<dbReference type="InterPro" id="IPR003439">
    <property type="entry name" value="ABC_transporter-like_ATP-bd"/>
</dbReference>
<sequence length="98" mass="10828">MSVLQAIDLKKYYGTEPNITRALDGVNFSVEDGEFVAVVGTSGSGKSTLLHMMGGLDTPTSGNVIVRDKELSKMNDEQLTIFRRRNIGFIFQNYNLVP</sequence>
<feature type="domain" description="ABC transporter" evidence="2">
    <location>
        <begin position="23"/>
        <end position="98"/>
    </location>
</feature>
<dbReference type="PANTHER" id="PTHR42798">
    <property type="entry name" value="LIPOPROTEIN-RELEASING SYSTEM ATP-BINDING PROTEIN LOLD"/>
    <property type="match status" value="1"/>
</dbReference>
<dbReference type="SUPFAM" id="SSF52540">
    <property type="entry name" value="P-loop containing nucleoside triphosphate hydrolases"/>
    <property type="match status" value="1"/>
</dbReference>
<evidence type="ECO:0000256" key="1">
    <source>
        <dbReference type="ARBA" id="ARBA00005417"/>
    </source>
</evidence>
<dbReference type="EMBL" id="AJWY01005783">
    <property type="protein sequence ID" value="EKC68687.1"/>
    <property type="molecule type" value="Genomic_DNA"/>
</dbReference>
<comment type="similarity">
    <text evidence="1">Belongs to the ABC transporter superfamily.</text>
</comment>
<evidence type="ECO:0000313" key="3">
    <source>
        <dbReference type="EMBL" id="EKC68687.1"/>
    </source>
</evidence>
<reference evidence="3" key="1">
    <citation type="journal article" date="2013" name="Environ. Microbiol.">
        <title>Microbiota from the distal guts of lean and obese adolescents exhibit partial functional redundancy besides clear differences in community structure.</title>
        <authorList>
            <person name="Ferrer M."/>
            <person name="Ruiz A."/>
            <person name="Lanza F."/>
            <person name="Haange S.B."/>
            <person name="Oberbach A."/>
            <person name="Till H."/>
            <person name="Bargiela R."/>
            <person name="Campoy C."/>
            <person name="Segura M.T."/>
            <person name="Richter M."/>
            <person name="von Bergen M."/>
            <person name="Seifert J."/>
            <person name="Suarez A."/>
        </authorList>
    </citation>
    <scope>NUCLEOTIDE SEQUENCE</scope>
</reference>
<dbReference type="Gene3D" id="3.40.50.300">
    <property type="entry name" value="P-loop containing nucleotide triphosphate hydrolases"/>
    <property type="match status" value="1"/>
</dbReference>
<organism evidence="3">
    <name type="scientific">human gut metagenome</name>
    <dbReference type="NCBI Taxonomy" id="408170"/>
    <lineage>
        <taxon>unclassified sequences</taxon>
        <taxon>metagenomes</taxon>
        <taxon>organismal metagenomes</taxon>
    </lineage>
</organism>
<comment type="caution">
    <text evidence="3">The sequence shown here is derived from an EMBL/GenBank/DDBJ whole genome shotgun (WGS) entry which is preliminary data.</text>
</comment>
<dbReference type="GO" id="GO:0005524">
    <property type="term" value="F:ATP binding"/>
    <property type="evidence" value="ECO:0007669"/>
    <property type="project" value="InterPro"/>
</dbReference>
<name>K1T6F8_9ZZZZ</name>
<dbReference type="GO" id="GO:0016887">
    <property type="term" value="F:ATP hydrolysis activity"/>
    <property type="evidence" value="ECO:0007669"/>
    <property type="project" value="InterPro"/>
</dbReference>
<feature type="non-terminal residue" evidence="3">
    <location>
        <position position="98"/>
    </location>
</feature>
<evidence type="ECO:0000259" key="2">
    <source>
        <dbReference type="Pfam" id="PF00005"/>
    </source>
</evidence>
<accession>K1T6F8</accession>